<reference evidence="2 3" key="1">
    <citation type="submission" date="2019-09" db="EMBL/GenBank/DDBJ databases">
        <authorList>
            <person name="Depoorter E."/>
        </authorList>
    </citation>
    <scope>NUCLEOTIDE SEQUENCE [LARGE SCALE GENOMIC DNA]</scope>
    <source>
        <strain evidence="2">LMG 26883</strain>
    </source>
</reference>
<evidence type="ECO:0000256" key="1">
    <source>
        <dbReference type="SAM" id="Phobius"/>
    </source>
</evidence>
<dbReference type="EMBL" id="CABVPP010000045">
    <property type="protein sequence ID" value="VWC00403.1"/>
    <property type="molecule type" value="Genomic_DNA"/>
</dbReference>
<sequence>MQDLLETFWLELLIAACAVPILMHHIRAEQMAKICQKFGIPRGTSYRAMVFNPRYWHLWTQRQWAAFIKSRK</sequence>
<keyword evidence="1" id="KW-1133">Transmembrane helix</keyword>
<accession>A0A6P2NZS2</accession>
<name>A0A6P2NZS2_9BURK</name>
<keyword evidence="1" id="KW-0812">Transmembrane</keyword>
<dbReference type="AlphaFoldDB" id="A0A6P2NZS2"/>
<proteinExistence type="predicted"/>
<feature type="transmembrane region" description="Helical" evidence="1">
    <location>
        <begin position="6"/>
        <end position="23"/>
    </location>
</feature>
<protein>
    <submittedName>
        <fullName evidence="2">Uncharacterized protein</fullName>
    </submittedName>
</protein>
<evidence type="ECO:0000313" key="3">
    <source>
        <dbReference type="Proteomes" id="UP000494162"/>
    </source>
</evidence>
<evidence type="ECO:0000313" key="2">
    <source>
        <dbReference type="EMBL" id="VWC00403.1"/>
    </source>
</evidence>
<keyword evidence="1" id="KW-0472">Membrane</keyword>
<dbReference type="Proteomes" id="UP000494162">
    <property type="component" value="Unassembled WGS sequence"/>
</dbReference>
<organism evidence="2 3">
    <name type="scientific">Burkholderia pseudomultivorans</name>
    <dbReference type="NCBI Taxonomy" id="1207504"/>
    <lineage>
        <taxon>Bacteria</taxon>
        <taxon>Pseudomonadati</taxon>
        <taxon>Pseudomonadota</taxon>
        <taxon>Betaproteobacteria</taxon>
        <taxon>Burkholderiales</taxon>
        <taxon>Burkholderiaceae</taxon>
        <taxon>Burkholderia</taxon>
        <taxon>Burkholderia cepacia complex</taxon>
    </lineage>
</organism>
<gene>
    <name evidence="2" type="ORF">BPS26883_04862</name>
</gene>